<comment type="function">
    <text evidence="1 8">Tetrapolymerization of the monopyrrole PBG into the hydroxymethylbilane pre-uroporphyrinogen in several discrete steps.</text>
</comment>
<dbReference type="PIRSF" id="PIRSF001438">
    <property type="entry name" value="4pyrrol_synth_OHMeBilane_synth"/>
    <property type="match status" value="1"/>
</dbReference>
<proteinExistence type="inferred from homology"/>
<dbReference type="EC" id="2.5.1.61" evidence="8"/>
<dbReference type="InterPro" id="IPR022419">
    <property type="entry name" value="Porphobilin_deaminase_cofac_BS"/>
</dbReference>
<dbReference type="HAMAP" id="MF_00260">
    <property type="entry name" value="Porphobil_deam"/>
    <property type="match status" value="1"/>
</dbReference>
<dbReference type="PANTHER" id="PTHR11557:SF0">
    <property type="entry name" value="PORPHOBILINOGEN DEAMINASE"/>
    <property type="match status" value="1"/>
</dbReference>
<comment type="similarity">
    <text evidence="3 8">Belongs to the HMBS family.</text>
</comment>
<dbReference type="Pfam" id="PF03900">
    <property type="entry name" value="Porphobil_deamC"/>
    <property type="match status" value="1"/>
</dbReference>
<comment type="catalytic activity">
    <reaction evidence="7 8">
        <text>4 porphobilinogen + H2O = hydroxymethylbilane + 4 NH4(+)</text>
        <dbReference type="Rhea" id="RHEA:13185"/>
        <dbReference type="ChEBI" id="CHEBI:15377"/>
        <dbReference type="ChEBI" id="CHEBI:28938"/>
        <dbReference type="ChEBI" id="CHEBI:57845"/>
        <dbReference type="ChEBI" id="CHEBI:58126"/>
        <dbReference type="EC" id="2.5.1.61"/>
    </reaction>
</comment>
<dbReference type="Gene3D" id="3.30.160.40">
    <property type="entry name" value="Porphobilinogen deaminase, C-terminal domain"/>
    <property type="match status" value="1"/>
</dbReference>
<dbReference type="Pfam" id="PF01379">
    <property type="entry name" value="Porphobil_deam"/>
    <property type="match status" value="1"/>
</dbReference>
<comment type="caution">
    <text evidence="11">The sequence shown here is derived from an EMBL/GenBank/DDBJ whole genome shotgun (WGS) entry which is preliminary data.</text>
</comment>
<organism evidence="11 12">
    <name type="scientific">Microbaculum marinisediminis</name>
    <dbReference type="NCBI Taxonomy" id="2931392"/>
    <lineage>
        <taxon>Bacteria</taxon>
        <taxon>Pseudomonadati</taxon>
        <taxon>Pseudomonadota</taxon>
        <taxon>Alphaproteobacteria</taxon>
        <taxon>Hyphomicrobiales</taxon>
        <taxon>Tepidamorphaceae</taxon>
        <taxon>Microbaculum</taxon>
    </lineage>
</organism>
<dbReference type="InterPro" id="IPR022418">
    <property type="entry name" value="Porphobilinogen_deaminase_C"/>
</dbReference>
<comment type="cofactor">
    <cofactor evidence="8">
        <name>dipyrromethane</name>
        <dbReference type="ChEBI" id="CHEBI:60342"/>
    </cofactor>
    <text evidence="8">Binds 1 dipyrromethane group covalently.</text>
</comment>
<dbReference type="GO" id="GO:0004418">
    <property type="term" value="F:hydroxymethylbilane synthase activity"/>
    <property type="evidence" value="ECO:0007669"/>
    <property type="project" value="UniProtKB-UniRule"/>
</dbReference>
<evidence type="ECO:0000256" key="8">
    <source>
        <dbReference type="HAMAP-Rule" id="MF_00260"/>
    </source>
</evidence>
<sequence>MSDTPIRIATRGSPLARAQAEEVAARLRSAHGLPEEMTEVVVFQTSGDRIQDRALAEAGGKGLFTKELEEALLDGRADIAVHSAKDMPTVLPDGLVLTAYLEREDVRDAFLSRVAGSLAELDAGAVVGTASLRRQALVRRLRPDLKVVTFRGNVQTRLRKLEEGEVQATLLALAGLKRLGAEHEATGVLGLDDFPPALGQGAITVETRADDARVIPLIAAIDHAPTAAALTCERAFLAVLDGSCRTPIAGHAVIDGDRLRFRGLVLSPDGTQEFEAIAAGAAGDAEAIGRTAGEDIVARAGTEFLAALKALS</sequence>
<dbReference type="GO" id="GO:0006782">
    <property type="term" value="P:protoporphyrinogen IX biosynthetic process"/>
    <property type="evidence" value="ECO:0007669"/>
    <property type="project" value="UniProtKB-UniRule"/>
</dbReference>
<dbReference type="EMBL" id="JALIDZ010000004">
    <property type="protein sequence ID" value="MCT8972359.1"/>
    <property type="molecule type" value="Genomic_DNA"/>
</dbReference>
<dbReference type="NCBIfam" id="TIGR00212">
    <property type="entry name" value="hemC"/>
    <property type="match status" value="1"/>
</dbReference>
<evidence type="ECO:0000259" key="9">
    <source>
        <dbReference type="Pfam" id="PF01379"/>
    </source>
</evidence>
<evidence type="ECO:0000256" key="5">
    <source>
        <dbReference type="ARBA" id="ARBA00022679"/>
    </source>
</evidence>
<keyword evidence="5 8" id="KW-0808">Transferase</keyword>
<evidence type="ECO:0000259" key="10">
    <source>
        <dbReference type="Pfam" id="PF03900"/>
    </source>
</evidence>
<dbReference type="AlphaFoldDB" id="A0AAW5QZL4"/>
<keyword evidence="6 8" id="KW-0627">Porphyrin biosynthesis</keyword>
<dbReference type="PROSITE" id="PS00533">
    <property type="entry name" value="PORPHOBILINOGEN_DEAM"/>
    <property type="match status" value="1"/>
</dbReference>
<evidence type="ECO:0000256" key="1">
    <source>
        <dbReference type="ARBA" id="ARBA00002869"/>
    </source>
</evidence>
<dbReference type="SUPFAM" id="SSF54782">
    <property type="entry name" value="Porphobilinogen deaminase (hydroxymethylbilane synthase), C-terminal domain"/>
    <property type="match status" value="1"/>
</dbReference>
<dbReference type="FunFam" id="3.40.190.10:FF:000005">
    <property type="entry name" value="Porphobilinogen deaminase"/>
    <property type="match status" value="1"/>
</dbReference>
<accession>A0AAW5QZL4</accession>
<comment type="pathway">
    <text evidence="2">Porphyrin-containing compound metabolism; protoporphyrin-IX biosynthesis; coproporphyrinogen-III from 5-aminolevulinate: step 2/4.</text>
</comment>
<evidence type="ECO:0000256" key="7">
    <source>
        <dbReference type="ARBA" id="ARBA00048169"/>
    </source>
</evidence>
<comment type="miscellaneous">
    <text evidence="8">The porphobilinogen subunits are added to the dipyrromethane group.</text>
</comment>
<dbReference type="Proteomes" id="UP001320898">
    <property type="component" value="Unassembled WGS sequence"/>
</dbReference>
<dbReference type="Gene3D" id="3.40.190.10">
    <property type="entry name" value="Periplasmic binding protein-like II"/>
    <property type="match status" value="2"/>
</dbReference>
<dbReference type="PANTHER" id="PTHR11557">
    <property type="entry name" value="PORPHOBILINOGEN DEAMINASE"/>
    <property type="match status" value="1"/>
</dbReference>
<dbReference type="SUPFAM" id="SSF53850">
    <property type="entry name" value="Periplasmic binding protein-like II"/>
    <property type="match status" value="1"/>
</dbReference>
<evidence type="ECO:0000313" key="12">
    <source>
        <dbReference type="Proteomes" id="UP001320898"/>
    </source>
</evidence>
<feature type="domain" description="Porphobilinogen deaminase N-terminal" evidence="9">
    <location>
        <begin position="6"/>
        <end position="214"/>
    </location>
</feature>
<gene>
    <name evidence="8 11" type="primary">hemC</name>
    <name evidence="11" type="ORF">MUB46_10875</name>
</gene>
<feature type="modified residue" description="S-(dipyrrolylmethanemethyl)cysteine" evidence="8">
    <location>
        <position position="244"/>
    </location>
</feature>
<dbReference type="InterPro" id="IPR000860">
    <property type="entry name" value="HemC"/>
</dbReference>
<evidence type="ECO:0000256" key="6">
    <source>
        <dbReference type="ARBA" id="ARBA00023244"/>
    </source>
</evidence>
<name>A0AAW5QZL4_9HYPH</name>
<reference evidence="11 12" key="1">
    <citation type="submission" date="2022-04" db="EMBL/GenBank/DDBJ databases">
        <authorList>
            <person name="Ye Y.-Q."/>
            <person name="Du Z.-J."/>
        </authorList>
    </citation>
    <scope>NUCLEOTIDE SEQUENCE [LARGE SCALE GENOMIC DNA]</scope>
    <source>
        <strain evidence="11 12">A6E488</strain>
    </source>
</reference>
<dbReference type="InterPro" id="IPR022417">
    <property type="entry name" value="Porphobilin_deaminase_N"/>
</dbReference>
<keyword evidence="12" id="KW-1185">Reference proteome</keyword>
<dbReference type="PRINTS" id="PR00151">
    <property type="entry name" value="PORPHBDMNASE"/>
</dbReference>
<feature type="domain" description="Porphobilinogen deaminase C-terminal" evidence="10">
    <location>
        <begin position="229"/>
        <end position="296"/>
    </location>
</feature>
<evidence type="ECO:0000256" key="4">
    <source>
        <dbReference type="ARBA" id="ARBA00011245"/>
    </source>
</evidence>
<evidence type="ECO:0000256" key="2">
    <source>
        <dbReference type="ARBA" id="ARBA00004735"/>
    </source>
</evidence>
<evidence type="ECO:0000313" key="11">
    <source>
        <dbReference type="EMBL" id="MCT8972359.1"/>
    </source>
</evidence>
<dbReference type="GO" id="GO:0005737">
    <property type="term" value="C:cytoplasm"/>
    <property type="evidence" value="ECO:0007669"/>
    <property type="project" value="UniProtKB-UniRule"/>
</dbReference>
<protein>
    <recommendedName>
        <fullName evidence="8">Porphobilinogen deaminase</fullName>
        <shortName evidence="8">PBG</shortName>
        <ecNumber evidence="8">2.5.1.61</ecNumber>
    </recommendedName>
    <alternativeName>
        <fullName evidence="8">Hydroxymethylbilane synthase</fullName>
        <shortName evidence="8">HMBS</shortName>
    </alternativeName>
    <alternativeName>
        <fullName evidence="8">Pre-uroporphyrinogen synthase</fullName>
    </alternativeName>
</protein>
<evidence type="ECO:0000256" key="3">
    <source>
        <dbReference type="ARBA" id="ARBA00005638"/>
    </source>
</evidence>
<dbReference type="RefSeq" id="WP_261615921.1">
    <property type="nucleotide sequence ID" value="NZ_JALIDZ010000004.1"/>
</dbReference>
<dbReference type="InterPro" id="IPR036803">
    <property type="entry name" value="Porphobilinogen_deaminase_C_sf"/>
</dbReference>
<comment type="subunit">
    <text evidence="4 8">Monomer.</text>
</comment>